<dbReference type="EMBL" id="FZNY01000001">
    <property type="protein sequence ID" value="SNR40329.1"/>
    <property type="molecule type" value="Genomic_DNA"/>
</dbReference>
<evidence type="ECO:0000256" key="3">
    <source>
        <dbReference type="ARBA" id="ARBA00023237"/>
    </source>
</evidence>
<name>A0A238W3N7_9FLAO</name>
<dbReference type="AlphaFoldDB" id="A0A238W3N7"/>
<keyword evidence="6" id="KW-1185">Reference proteome</keyword>
<evidence type="ECO:0000256" key="2">
    <source>
        <dbReference type="ARBA" id="ARBA00023136"/>
    </source>
</evidence>
<keyword evidence="3" id="KW-0998">Cell outer membrane</keyword>
<dbReference type="OrthoDB" id="1453181at2"/>
<evidence type="ECO:0000313" key="6">
    <source>
        <dbReference type="Proteomes" id="UP000198379"/>
    </source>
</evidence>
<keyword evidence="2" id="KW-0472">Membrane</keyword>
<protein>
    <submittedName>
        <fullName evidence="5">CarboxypepD_reg-like domain-containing protein</fullName>
    </submittedName>
</protein>
<evidence type="ECO:0000256" key="1">
    <source>
        <dbReference type="ARBA" id="ARBA00004442"/>
    </source>
</evidence>
<dbReference type="Gene3D" id="2.40.170.20">
    <property type="entry name" value="TonB-dependent receptor, beta-barrel domain"/>
    <property type="match status" value="1"/>
</dbReference>
<dbReference type="Pfam" id="PF13620">
    <property type="entry name" value="CarboxypepD_reg"/>
    <property type="match status" value="1"/>
</dbReference>
<dbReference type="Proteomes" id="UP000198379">
    <property type="component" value="Unassembled WGS sequence"/>
</dbReference>
<dbReference type="RefSeq" id="WP_089369927.1">
    <property type="nucleotide sequence ID" value="NZ_BMEP01000002.1"/>
</dbReference>
<dbReference type="InterPro" id="IPR008969">
    <property type="entry name" value="CarboxyPept-like_regulatory"/>
</dbReference>
<keyword evidence="4" id="KW-0732">Signal</keyword>
<accession>A0A238W3N7</accession>
<organism evidence="5 6">
    <name type="scientific">Dokdonia pacifica</name>
    <dbReference type="NCBI Taxonomy" id="1627892"/>
    <lineage>
        <taxon>Bacteria</taxon>
        <taxon>Pseudomonadati</taxon>
        <taxon>Bacteroidota</taxon>
        <taxon>Flavobacteriia</taxon>
        <taxon>Flavobacteriales</taxon>
        <taxon>Flavobacteriaceae</taxon>
        <taxon>Dokdonia</taxon>
    </lineage>
</organism>
<feature type="signal peptide" evidence="4">
    <location>
        <begin position="1"/>
        <end position="19"/>
    </location>
</feature>
<evidence type="ECO:0000313" key="5">
    <source>
        <dbReference type="EMBL" id="SNR40329.1"/>
    </source>
</evidence>
<reference evidence="5 6" key="1">
    <citation type="submission" date="2017-06" db="EMBL/GenBank/DDBJ databases">
        <authorList>
            <person name="Kim H.J."/>
            <person name="Triplett B.A."/>
        </authorList>
    </citation>
    <scope>NUCLEOTIDE SEQUENCE [LARGE SCALE GENOMIC DNA]</scope>
    <source>
        <strain evidence="5 6">DSM 25597</strain>
    </source>
</reference>
<dbReference type="GO" id="GO:0009279">
    <property type="term" value="C:cell outer membrane"/>
    <property type="evidence" value="ECO:0007669"/>
    <property type="project" value="UniProtKB-SubCell"/>
</dbReference>
<gene>
    <name evidence="5" type="ORF">SAMN06265376_101597</name>
</gene>
<sequence>MKYIIFKLLLVFAMLPVIAQTSVKGTVIDRITTENIAGATVFIEGTSQTMQTDENGAFVLTQVPVGDQILSISKPGFVTRRFPVVINEGQTLDLGEVTLEVDVKNEEELNGLISLSDNDLNGEDDDIGGLNVSGLLSAGRDTYLSAAAFDWSATFFRPRGLDNANGKLLINGVEMNKQFNGRPQWGNWGGLNDAQRNREFTQGLSANEYSFGGLAGTTNIDMRASQYRKGGRISYAAANRSYTGRVMASYSSGLQADGWAYTVLASRRFGNEGYIDGTLYDANSFFASVEKKFNDQHSLNFTSIYTPNRRGRSTALTQEIFNLKGRQYNPFWGYQNGQIRNTRIREIEEPILMLNHTWNVSDKTTINTNLGYQTGTIKNSRIDNNGTTLVESNGQQFFAGGARNPSPDYYQLLPSFFLQDANPSPSDFQNAFLAQQDFVNDGQFDWNFLYESNATLREQGRNALYVVQNDVIEDNQLSANIIINSALTDNITLNGNVSYRNLSSENYAEVEDLLGATGYLDIDNFTEAESGDSSGIISTASAQSDVRNPNRIVGEGDRYKYNYEINADVVSGFAQAQFKYNKVDFYVGGTVTQTTYQRNGLFENGNFQNVEGSVGSFGNSEKLDFTTGGLKGGFTYKITGRHVIDVNGGYYTNAPTIRNSFVNARQNNEVVEGLESEQIQSVDVSYIFRSPLVKGRLTGYYTGFENGTDIGFYFTEDLGGLGDDGDAFVQEVLTNVGRRNMGIELGLEAQVLPTLKLKAAASIGQYTFTNNPNLYLRSDDFDGALRFGDGTTNLEDLHVAGGPERAFQLGFEYRDPDFWNIGVTTNYFSNAYIDVSNLARSANFVTDGDGLPINDFDSNVARGLLKQQQFDDYFLVNIVGGKSWRVNDYFLGFFATINNVLDQEYVTGGFEQSRNATFRNVRDDQARENGPVFGPRFFFGNGTTYYVNFYVRF</sequence>
<evidence type="ECO:0000256" key="4">
    <source>
        <dbReference type="SAM" id="SignalP"/>
    </source>
</evidence>
<dbReference type="SUPFAM" id="SSF49464">
    <property type="entry name" value="Carboxypeptidase regulatory domain-like"/>
    <property type="match status" value="1"/>
</dbReference>
<dbReference type="SUPFAM" id="SSF56935">
    <property type="entry name" value="Porins"/>
    <property type="match status" value="1"/>
</dbReference>
<proteinExistence type="predicted"/>
<dbReference type="InterPro" id="IPR036942">
    <property type="entry name" value="Beta-barrel_TonB_sf"/>
</dbReference>
<dbReference type="Gene3D" id="2.60.40.1120">
    <property type="entry name" value="Carboxypeptidase-like, regulatory domain"/>
    <property type="match status" value="1"/>
</dbReference>
<feature type="chain" id="PRO_5012014523" evidence="4">
    <location>
        <begin position="20"/>
        <end position="953"/>
    </location>
</feature>
<comment type="subcellular location">
    <subcellularLocation>
        <location evidence="1">Cell outer membrane</location>
    </subcellularLocation>
</comment>